<keyword evidence="2" id="KW-1185">Reference proteome</keyword>
<dbReference type="Gene3D" id="3.40.50.150">
    <property type="entry name" value="Vaccinia Virus protein VP39"/>
    <property type="match status" value="1"/>
</dbReference>
<comment type="caution">
    <text evidence="1">The sequence shown here is derived from an EMBL/GenBank/DDBJ whole genome shotgun (WGS) entry which is preliminary data.</text>
</comment>
<evidence type="ECO:0000313" key="1">
    <source>
        <dbReference type="EMBL" id="MEU2126511.1"/>
    </source>
</evidence>
<sequence length="72" mass="7567">STGNTGRTLQESALVHAPSELGMRTVGVVASPLPGPSGNVEYFLWLRNDGSFADDGERVAALVERAVEEGPQ</sequence>
<dbReference type="Proteomes" id="UP001550535">
    <property type="component" value="Unassembled WGS sequence"/>
</dbReference>
<organism evidence="1 2">
    <name type="scientific">Nocardia niwae</name>
    <dbReference type="NCBI Taxonomy" id="626084"/>
    <lineage>
        <taxon>Bacteria</taxon>
        <taxon>Bacillati</taxon>
        <taxon>Actinomycetota</taxon>
        <taxon>Actinomycetes</taxon>
        <taxon>Mycobacteriales</taxon>
        <taxon>Nocardiaceae</taxon>
        <taxon>Nocardia</taxon>
    </lineage>
</organism>
<feature type="non-terminal residue" evidence="1">
    <location>
        <position position="1"/>
    </location>
</feature>
<accession>A0ABV2XKU9</accession>
<dbReference type="InterPro" id="IPR029063">
    <property type="entry name" value="SAM-dependent_MTases_sf"/>
</dbReference>
<name>A0ABV2XKU9_9NOCA</name>
<gene>
    <name evidence="1" type="ORF">ABZ507_32355</name>
</gene>
<reference evidence="1 2" key="1">
    <citation type="submission" date="2024-06" db="EMBL/GenBank/DDBJ databases">
        <title>The Natural Products Discovery Center: Release of the First 8490 Sequenced Strains for Exploring Actinobacteria Biosynthetic Diversity.</title>
        <authorList>
            <person name="Kalkreuter E."/>
            <person name="Kautsar S.A."/>
            <person name="Yang D."/>
            <person name="Bader C.D."/>
            <person name="Teijaro C.N."/>
            <person name="Fluegel L."/>
            <person name="Davis C.M."/>
            <person name="Simpson J.R."/>
            <person name="Lauterbach L."/>
            <person name="Steele A.D."/>
            <person name="Gui C."/>
            <person name="Meng S."/>
            <person name="Li G."/>
            <person name="Viehrig K."/>
            <person name="Ye F."/>
            <person name="Su P."/>
            <person name="Kiefer A.F."/>
            <person name="Nichols A."/>
            <person name="Cepeda A.J."/>
            <person name="Yan W."/>
            <person name="Fan B."/>
            <person name="Jiang Y."/>
            <person name="Adhikari A."/>
            <person name="Zheng C.-J."/>
            <person name="Schuster L."/>
            <person name="Cowan T.M."/>
            <person name="Smanski M.J."/>
            <person name="Chevrette M.G."/>
            <person name="De Carvalho L.P.S."/>
            <person name="Shen B."/>
        </authorList>
    </citation>
    <scope>NUCLEOTIDE SEQUENCE [LARGE SCALE GENOMIC DNA]</scope>
    <source>
        <strain evidence="1 2">NPDC019434</strain>
    </source>
</reference>
<evidence type="ECO:0000313" key="2">
    <source>
        <dbReference type="Proteomes" id="UP001550535"/>
    </source>
</evidence>
<proteinExistence type="predicted"/>
<protein>
    <submittedName>
        <fullName evidence="1">16S/23S rRNA (Cytidine-2'-O)-methyltransferase</fullName>
    </submittedName>
</protein>
<dbReference type="EMBL" id="JBEYBR010000151">
    <property type="protein sequence ID" value="MEU2126511.1"/>
    <property type="molecule type" value="Genomic_DNA"/>
</dbReference>